<organism evidence="1 2">
    <name type="scientific">Artomyces pyxidatus</name>
    <dbReference type="NCBI Taxonomy" id="48021"/>
    <lineage>
        <taxon>Eukaryota</taxon>
        <taxon>Fungi</taxon>
        <taxon>Dikarya</taxon>
        <taxon>Basidiomycota</taxon>
        <taxon>Agaricomycotina</taxon>
        <taxon>Agaricomycetes</taxon>
        <taxon>Russulales</taxon>
        <taxon>Auriscalpiaceae</taxon>
        <taxon>Artomyces</taxon>
    </lineage>
</organism>
<dbReference type="EMBL" id="MU277193">
    <property type="protein sequence ID" value="KAI0066083.1"/>
    <property type="molecule type" value="Genomic_DNA"/>
</dbReference>
<reference evidence="1" key="1">
    <citation type="submission" date="2021-03" db="EMBL/GenBank/DDBJ databases">
        <authorList>
            <consortium name="DOE Joint Genome Institute"/>
            <person name="Ahrendt S."/>
            <person name="Looney B.P."/>
            <person name="Miyauchi S."/>
            <person name="Morin E."/>
            <person name="Drula E."/>
            <person name="Courty P.E."/>
            <person name="Chicoki N."/>
            <person name="Fauchery L."/>
            <person name="Kohler A."/>
            <person name="Kuo A."/>
            <person name="Labutti K."/>
            <person name="Pangilinan J."/>
            <person name="Lipzen A."/>
            <person name="Riley R."/>
            <person name="Andreopoulos W."/>
            <person name="He G."/>
            <person name="Johnson J."/>
            <person name="Barry K.W."/>
            <person name="Grigoriev I.V."/>
            <person name="Nagy L."/>
            <person name="Hibbett D."/>
            <person name="Henrissat B."/>
            <person name="Matheny P.B."/>
            <person name="Labbe J."/>
            <person name="Martin F."/>
        </authorList>
    </citation>
    <scope>NUCLEOTIDE SEQUENCE</scope>
    <source>
        <strain evidence="1">HHB10654</strain>
    </source>
</reference>
<evidence type="ECO:0000313" key="1">
    <source>
        <dbReference type="EMBL" id="KAI0066083.1"/>
    </source>
</evidence>
<dbReference type="Proteomes" id="UP000814140">
    <property type="component" value="Unassembled WGS sequence"/>
</dbReference>
<sequence length="661" mass="75208">MQDSARSRTTARTEKLSEAVGKSSSSRTRVSPNDIDRYAALQRKLEMLERVHADGKKSYQSDLDRLKGELVKAQKANTEQAERIDKIKKQNDTLDARIQDLKRANLSDQTEIKDLRVKLRISEQERLQLSAKQVETGDAKKALHNLEARRREESRERDRQLADLQRSLAVERKRREAAEGRLQDLDGTVNKEAQESRASLERLQILLKDAQEEKGRVQHTLETERAEAKDREEERVAQLEALRVLLGRAAEQYGRLASETVPRATHDRLKGDHASSQIRIFRLERKLANCEGQVSQLASLIRQTKDANEFLLDCLRDADEDWSRHISAWQDVTSHMRRLTPSQDSLVEDLYSAREDLLQVDLQSEALHGSTLQLSVYFQRYIKRDLLLAMDATTKDLADERAQVERRNLELEALKESRDVAVNDIQALRVDIGACQRELVETKASLEDAVDREATLARRLADGESRLREQAASHLQALEREKETIQRLTSSVQKSRMAEEALRADIDQLTNELTDAERYQEAYYGLVDQVGALAARNDLAEGEAERLSKFNAEILSHNNPAQRIMYLDRIRRELADTKQALLVVTRERDAAAAHGEELRNELAMYVAVPTDLKPRTNITRVARIPLATQSLNVAGPRTDVVDFDPLKPASLSGEMTLDDIM</sequence>
<protein>
    <submittedName>
        <fullName evidence="1">Uncharacterized protein</fullName>
    </submittedName>
</protein>
<name>A0ACB8TD98_9AGAM</name>
<reference evidence="1" key="2">
    <citation type="journal article" date="2022" name="New Phytol.">
        <title>Evolutionary transition to the ectomycorrhizal habit in the genomes of a hyperdiverse lineage of mushroom-forming fungi.</title>
        <authorList>
            <person name="Looney B."/>
            <person name="Miyauchi S."/>
            <person name="Morin E."/>
            <person name="Drula E."/>
            <person name="Courty P.E."/>
            <person name="Kohler A."/>
            <person name="Kuo A."/>
            <person name="LaButti K."/>
            <person name="Pangilinan J."/>
            <person name="Lipzen A."/>
            <person name="Riley R."/>
            <person name="Andreopoulos W."/>
            <person name="He G."/>
            <person name="Johnson J."/>
            <person name="Nolan M."/>
            <person name="Tritt A."/>
            <person name="Barry K.W."/>
            <person name="Grigoriev I.V."/>
            <person name="Nagy L.G."/>
            <person name="Hibbett D."/>
            <person name="Henrissat B."/>
            <person name="Matheny P.B."/>
            <person name="Labbe J."/>
            <person name="Martin F.M."/>
        </authorList>
    </citation>
    <scope>NUCLEOTIDE SEQUENCE</scope>
    <source>
        <strain evidence="1">HHB10654</strain>
    </source>
</reference>
<accession>A0ACB8TD98</accession>
<evidence type="ECO:0000313" key="2">
    <source>
        <dbReference type="Proteomes" id="UP000814140"/>
    </source>
</evidence>
<proteinExistence type="predicted"/>
<gene>
    <name evidence="1" type="ORF">BV25DRAFT_1988564</name>
</gene>
<keyword evidence="2" id="KW-1185">Reference proteome</keyword>
<comment type="caution">
    <text evidence="1">The sequence shown here is derived from an EMBL/GenBank/DDBJ whole genome shotgun (WGS) entry which is preliminary data.</text>
</comment>